<dbReference type="EMBL" id="VXBU01005572">
    <property type="protein sequence ID" value="NXN81051.1"/>
    <property type="molecule type" value="Genomic_DNA"/>
</dbReference>
<dbReference type="InterPro" id="IPR039718">
    <property type="entry name" value="Rrm1"/>
</dbReference>
<keyword evidence="4" id="KW-1185">Reference proteome</keyword>
<feature type="domain" description="Ribonucleotide reductase large subunit C-terminal" evidence="2">
    <location>
        <begin position="1"/>
        <end position="145"/>
    </location>
</feature>
<feature type="non-terminal residue" evidence="3">
    <location>
        <position position="199"/>
    </location>
</feature>
<evidence type="ECO:0000313" key="4">
    <source>
        <dbReference type="Proteomes" id="UP000532545"/>
    </source>
</evidence>
<dbReference type="AlphaFoldDB" id="A0A7L1M123"/>
<feature type="non-terminal residue" evidence="3">
    <location>
        <position position="1"/>
    </location>
</feature>
<dbReference type="PANTHER" id="PTHR11573">
    <property type="entry name" value="RIBONUCLEOSIDE-DIPHOSPHATE REDUCTASE LARGE CHAIN"/>
    <property type="match status" value="1"/>
</dbReference>
<dbReference type="GO" id="GO:0005524">
    <property type="term" value="F:ATP binding"/>
    <property type="evidence" value="ECO:0007669"/>
    <property type="project" value="TreeGrafter"/>
</dbReference>
<dbReference type="FunFam" id="3.20.70.20:FF:000035">
    <property type="entry name" value="Predicted protein"/>
    <property type="match status" value="1"/>
</dbReference>
<dbReference type="InterPro" id="IPR000788">
    <property type="entry name" value="RNR_lg_C"/>
</dbReference>
<accession>A0A7L1M123</accession>
<gene>
    <name evidence="3" type="primary">Rrm1_0</name>
    <name evidence="3" type="ORF">BOMGAR_R08643</name>
</gene>
<proteinExistence type="inferred from homology"/>
<dbReference type="Pfam" id="PF02867">
    <property type="entry name" value="Ribonuc_red_lgC"/>
    <property type="match status" value="1"/>
</dbReference>
<protein>
    <submittedName>
        <fullName evidence="3">RIR1 reductase</fullName>
    </submittedName>
</protein>
<dbReference type="PANTHER" id="PTHR11573:SF6">
    <property type="entry name" value="RIBONUCLEOSIDE-DIPHOSPHATE REDUCTASE LARGE SUBUNIT"/>
    <property type="match status" value="1"/>
</dbReference>
<name>A0A7L1M123_BOMGA</name>
<dbReference type="Gene3D" id="3.20.70.20">
    <property type="match status" value="1"/>
</dbReference>
<dbReference type="GO" id="GO:0004748">
    <property type="term" value="F:ribonucleoside-diphosphate reductase activity, thioredoxin disulfide as acceptor"/>
    <property type="evidence" value="ECO:0007669"/>
    <property type="project" value="TreeGrafter"/>
</dbReference>
<dbReference type="SUPFAM" id="SSF51998">
    <property type="entry name" value="PFL-like glycyl radical enzymes"/>
    <property type="match status" value="1"/>
</dbReference>
<dbReference type="GO" id="GO:0005971">
    <property type="term" value="C:ribonucleoside-diphosphate reductase complex"/>
    <property type="evidence" value="ECO:0007669"/>
    <property type="project" value="TreeGrafter"/>
</dbReference>
<comment type="caution">
    <text evidence="3">The sequence shown here is derived from an EMBL/GenBank/DDBJ whole genome shotgun (WGS) entry which is preliminary data.</text>
</comment>
<evidence type="ECO:0000313" key="3">
    <source>
        <dbReference type="EMBL" id="NXN81051.1"/>
    </source>
</evidence>
<evidence type="ECO:0000259" key="2">
    <source>
        <dbReference type="Pfam" id="PF02867"/>
    </source>
</evidence>
<dbReference type="GO" id="GO:0009263">
    <property type="term" value="P:deoxyribonucleotide biosynthetic process"/>
    <property type="evidence" value="ECO:0007669"/>
    <property type="project" value="TreeGrafter"/>
</dbReference>
<organism evidence="3 4">
    <name type="scientific">Bombycilla garrulus</name>
    <name type="common">Bohemian waxwing</name>
    <name type="synonym">Lanius garrulus</name>
    <dbReference type="NCBI Taxonomy" id="125297"/>
    <lineage>
        <taxon>Eukaryota</taxon>
        <taxon>Metazoa</taxon>
        <taxon>Chordata</taxon>
        <taxon>Craniata</taxon>
        <taxon>Vertebrata</taxon>
        <taxon>Euteleostomi</taxon>
        <taxon>Archelosauria</taxon>
        <taxon>Archosauria</taxon>
        <taxon>Dinosauria</taxon>
        <taxon>Saurischia</taxon>
        <taxon>Theropoda</taxon>
        <taxon>Coelurosauria</taxon>
        <taxon>Aves</taxon>
        <taxon>Neognathae</taxon>
        <taxon>Neoaves</taxon>
        <taxon>Telluraves</taxon>
        <taxon>Australaves</taxon>
        <taxon>Passeriformes</taxon>
        <taxon>Bombycillidae</taxon>
        <taxon>Bombycilla</taxon>
    </lineage>
</organism>
<dbReference type="Proteomes" id="UP000532545">
    <property type="component" value="Unassembled WGS sequence"/>
</dbReference>
<reference evidence="3 4" key="1">
    <citation type="submission" date="2019-09" db="EMBL/GenBank/DDBJ databases">
        <title>Bird 10,000 Genomes (B10K) Project - Family phase.</title>
        <authorList>
            <person name="Zhang G."/>
        </authorList>
    </citation>
    <scope>NUCLEOTIDE SEQUENCE [LARGE SCALE GENOMIC DNA]</scope>
    <source>
        <strain evidence="3">B10K-DU-002-23</strain>
        <tissue evidence="3">Muscle</tissue>
    </source>
</reference>
<evidence type="ECO:0000256" key="1">
    <source>
        <dbReference type="ARBA" id="ARBA00010406"/>
    </source>
</evidence>
<dbReference type="OrthoDB" id="3000483at2759"/>
<sequence>MPTASTAQILGNNESIEPYTSNIYTRRVLSGEFQVVNPHLLKDLTERGLWNEEMKNQIIAHNGSIQNIPEIPDDLKQLYKTVWEISQKTILKMAADRGAFIDQSQSLNIHIAEPNYGKLTSMHFYGWKQAWMGSMGSGLKTGMYYLRTKPAANPIQFTLNKEKLREREKASREEEEKERNKAAMVCSLENREECLMCGS</sequence>
<comment type="similarity">
    <text evidence="1">Belongs to the ribonucleoside diphosphate reductase large chain family.</text>
</comment>